<evidence type="ECO:0000313" key="3">
    <source>
        <dbReference type="Proteomes" id="UP001201812"/>
    </source>
</evidence>
<gene>
    <name evidence="2" type="ORF">DdX_13596</name>
</gene>
<name>A0AAD4MYD8_9BILA</name>
<keyword evidence="1" id="KW-0812">Transmembrane</keyword>
<evidence type="ECO:0000313" key="2">
    <source>
        <dbReference type="EMBL" id="KAI1705458.1"/>
    </source>
</evidence>
<proteinExistence type="predicted"/>
<comment type="caution">
    <text evidence="2">The sequence shown here is derived from an EMBL/GenBank/DDBJ whole genome shotgun (WGS) entry which is preliminary data.</text>
</comment>
<keyword evidence="1" id="KW-0472">Membrane</keyword>
<protein>
    <submittedName>
        <fullName evidence="2">Uncharacterized protein</fullName>
    </submittedName>
</protein>
<evidence type="ECO:0000256" key="1">
    <source>
        <dbReference type="SAM" id="Phobius"/>
    </source>
</evidence>
<feature type="transmembrane region" description="Helical" evidence="1">
    <location>
        <begin position="54"/>
        <end position="79"/>
    </location>
</feature>
<reference evidence="2" key="1">
    <citation type="submission" date="2022-01" db="EMBL/GenBank/DDBJ databases">
        <title>Genome Sequence Resource for Two Populations of Ditylenchus destructor, the Migratory Endoparasitic Phytonematode.</title>
        <authorList>
            <person name="Zhang H."/>
            <person name="Lin R."/>
            <person name="Xie B."/>
        </authorList>
    </citation>
    <scope>NUCLEOTIDE SEQUENCE</scope>
    <source>
        <strain evidence="2">BazhouSP</strain>
    </source>
</reference>
<dbReference type="Proteomes" id="UP001201812">
    <property type="component" value="Unassembled WGS sequence"/>
</dbReference>
<dbReference type="AlphaFoldDB" id="A0AAD4MYD8"/>
<sequence length="83" mass="9550">MLLCATILFWTDIDDLANAAAQSWTLPIIAGFITTYCTNANIPRMLVTSTFWRIVWGMVAFVHGVLMTFISLLLEFYIFNRRQ</sequence>
<organism evidence="2 3">
    <name type="scientific">Ditylenchus destructor</name>
    <dbReference type="NCBI Taxonomy" id="166010"/>
    <lineage>
        <taxon>Eukaryota</taxon>
        <taxon>Metazoa</taxon>
        <taxon>Ecdysozoa</taxon>
        <taxon>Nematoda</taxon>
        <taxon>Chromadorea</taxon>
        <taxon>Rhabditida</taxon>
        <taxon>Tylenchina</taxon>
        <taxon>Tylenchomorpha</taxon>
        <taxon>Sphaerularioidea</taxon>
        <taxon>Anguinidae</taxon>
        <taxon>Anguininae</taxon>
        <taxon>Ditylenchus</taxon>
    </lineage>
</organism>
<keyword evidence="1" id="KW-1133">Transmembrane helix</keyword>
<dbReference type="EMBL" id="JAKKPZ010000056">
    <property type="protein sequence ID" value="KAI1705458.1"/>
    <property type="molecule type" value="Genomic_DNA"/>
</dbReference>
<keyword evidence="3" id="KW-1185">Reference proteome</keyword>
<accession>A0AAD4MYD8</accession>